<dbReference type="EMBL" id="GBXM01086030">
    <property type="protein sequence ID" value="JAH22547.1"/>
    <property type="molecule type" value="Transcribed_RNA"/>
</dbReference>
<accession>A0A0E9R1B1</accession>
<name>A0A0E9R1B1_ANGAN</name>
<sequence>MTCGSRIGLAQPLINPQQINLEQTSSSTSMDCHKQASISKCE</sequence>
<feature type="region of interest" description="Disordered" evidence="1">
    <location>
        <begin position="20"/>
        <end position="42"/>
    </location>
</feature>
<reference evidence="2" key="2">
    <citation type="journal article" date="2015" name="Fish Shellfish Immunol.">
        <title>Early steps in the European eel (Anguilla anguilla)-Vibrio vulnificus interaction in the gills: Role of the RtxA13 toxin.</title>
        <authorList>
            <person name="Callol A."/>
            <person name="Pajuelo D."/>
            <person name="Ebbesson L."/>
            <person name="Teles M."/>
            <person name="MacKenzie S."/>
            <person name="Amaro C."/>
        </authorList>
    </citation>
    <scope>NUCLEOTIDE SEQUENCE</scope>
</reference>
<dbReference type="AlphaFoldDB" id="A0A0E9R1B1"/>
<protein>
    <submittedName>
        <fullName evidence="2">Uncharacterized protein</fullName>
    </submittedName>
</protein>
<organism evidence="2">
    <name type="scientific">Anguilla anguilla</name>
    <name type="common">European freshwater eel</name>
    <name type="synonym">Muraena anguilla</name>
    <dbReference type="NCBI Taxonomy" id="7936"/>
    <lineage>
        <taxon>Eukaryota</taxon>
        <taxon>Metazoa</taxon>
        <taxon>Chordata</taxon>
        <taxon>Craniata</taxon>
        <taxon>Vertebrata</taxon>
        <taxon>Euteleostomi</taxon>
        <taxon>Actinopterygii</taxon>
        <taxon>Neopterygii</taxon>
        <taxon>Teleostei</taxon>
        <taxon>Anguilliformes</taxon>
        <taxon>Anguillidae</taxon>
        <taxon>Anguilla</taxon>
    </lineage>
</organism>
<evidence type="ECO:0000313" key="2">
    <source>
        <dbReference type="EMBL" id="JAH22547.1"/>
    </source>
</evidence>
<reference evidence="2" key="1">
    <citation type="submission" date="2014-11" db="EMBL/GenBank/DDBJ databases">
        <authorList>
            <person name="Amaro Gonzalez C."/>
        </authorList>
    </citation>
    <scope>NUCLEOTIDE SEQUENCE</scope>
</reference>
<feature type="compositionally biased region" description="Polar residues" evidence="1">
    <location>
        <begin position="20"/>
        <end position="30"/>
    </location>
</feature>
<evidence type="ECO:0000256" key="1">
    <source>
        <dbReference type="SAM" id="MobiDB-lite"/>
    </source>
</evidence>
<proteinExistence type="predicted"/>